<organism evidence="2 3">
    <name type="scientific">Cellulomonas chengniuliangii</name>
    <dbReference type="NCBI Taxonomy" id="2968084"/>
    <lineage>
        <taxon>Bacteria</taxon>
        <taxon>Bacillati</taxon>
        <taxon>Actinomycetota</taxon>
        <taxon>Actinomycetes</taxon>
        <taxon>Micrococcales</taxon>
        <taxon>Cellulomonadaceae</taxon>
        <taxon>Cellulomonas</taxon>
    </lineage>
</organism>
<evidence type="ECO:0000313" key="2">
    <source>
        <dbReference type="EMBL" id="UUI76139.1"/>
    </source>
</evidence>
<sequence length="92" mass="9923">MPERAGAALAAVADADEGGVLFHCVAGRDRTGLVAMLLLSLVGCGSGRDRRRLPRDGARRRRARSGRRARERRAGARGDPGPSWIEHRGRVP</sequence>
<feature type="region of interest" description="Disordered" evidence="1">
    <location>
        <begin position="47"/>
        <end position="92"/>
    </location>
</feature>
<feature type="compositionally biased region" description="Basic residues" evidence="1">
    <location>
        <begin position="49"/>
        <end position="71"/>
    </location>
</feature>
<proteinExistence type="predicted"/>
<protein>
    <submittedName>
        <fullName evidence="2">Tyrosine-protein phosphatase</fullName>
    </submittedName>
</protein>
<dbReference type="Proteomes" id="UP001316189">
    <property type="component" value="Chromosome"/>
</dbReference>
<dbReference type="InterPro" id="IPR016130">
    <property type="entry name" value="Tyr_Pase_AS"/>
</dbReference>
<evidence type="ECO:0000313" key="3">
    <source>
        <dbReference type="Proteomes" id="UP001316189"/>
    </source>
</evidence>
<dbReference type="SUPFAM" id="SSF52799">
    <property type="entry name" value="(Phosphotyrosine protein) phosphatases II"/>
    <property type="match status" value="1"/>
</dbReference>
<dbReference type="EMBL" id="CP101988">
    <property type="protein sequence ID" value="UUI76139.1"/>
    <property type="molecule type" value="Genomic_DNA"/>
</dbReference>
<name>A0ABY5L163_9CELL</name>
<dbReference type="RefSeq" id="WP_227567737.1">
    <property type="nucleotide sequence ID" value="NZ_CP101988.1"/>
</dbReference>
<reference evidence="2 3" key="1">
    <citation type="submission" date="2022-07" db="EMBL/GenBank/DDBJ databases">
        <title>Novel species in genus cellulomonas.</title>
        <authorList>
            <person name="Ye L."/>
        </authorList>
    </citation>
    <scope>NUCLEOTIDE SEQUENCE [LARGE SCALE GENOMIC DNA]</scope>
    <source>
        <strain evidence="3">zg-Y338</strain>
    </source>
</reference>
<dbReference type="Pfam" id="PF13350">
    <property type="entry name" value="Y_phosphatase3"/>
    <property type="match status" value="1"/>
</dbReference>
<keyword evidence="3" id="KW-1185">Reference proteome</keyword>
<dbReference type="PROSITE" id="PS00383">
    <property type="entry name" value="TYR_PHOSPHATASE_1"/>
    <property type="match status" value="1"/>
</dbReference>
<dbReference type="InterPro" id="IPR026893">
    <property type="entry name" value="Tyr/Ser_Pase_IphP-type"/>
</dbReference>
<dbReference type="Gene3D" id="3.90.190.10">
    <property type="entry name" value="Protein tyrosine phosphatase superfamily"/>
    <property type="match status" value="1"/>
</dbReference>
<evidence type="ECO:0000256" key="1">
    <source>
        <dbReference type="SAM" id="MobiDB-lite"/>
    </source>
</evidence>
<accession>A0ABY5L163</accession>
<gene>
    <name evidence="2" type="ORF">NP064_04340</name>
</gene>
<dbReference type="InterPro" id="IPR029021">
    <property type="entry name" value="Prot-tyrosine_phosphatase-like"/>
</dbReference>